<dbReference type="PANTHER" id="PTHR31672:SF2">
    <property type="entry name" value="F-BOX DOMAIN-CONTAINING PROTEIN"/>
    <property type="match status" value="1"/>
</dbReference>
<dbReference type="InterPro" id="IPR001810">
    <property type="entry name" value="F-box_dom"/>
</dbReference>
<dbReference type="PANTHER" id="PTHR31672">
    <property type="entry name" value="BNACNNG10540D PROTEIN"/>
    <property type="match status" value="1"/>
</dbReference>
<dbReference type="AlphaFoldDB" id="M8AY14"/>
<evidence type="ECO:0000313" key="1">
    <source>
        <dbReference type="EnsemblPlants" id="EMT09362"/>
    </source>
</evidence>
<name>M8AY14_AEGTA</name>
<dbReference type="Gene3D" id="1.20.1280.50">
    <property type="match status" value="1"/>
</dbReference>
<dbReference type="InterPro" id="IPR050796">
    <property type="entry name" value="SCF_F-box_component"/>
</dbReference>
<dbReference type="SUPFAM" id="SSF81383">
    <property type="entry name" value="F-box domain"/>
    <property type="match status" value="1"/>
</dbReference>
<proteinExistence type="predicted"/>
<sequence length="337" mass="37919">MAEAARSVSARANRGLPYEIVIWEILVRLPPKALLRCRAVCRAWHHATSAHDFLLAHHAHQPVLPVAFSRDVGYPSIVTFDHRAADAQLQRVTRLENRVCGLYYSCDGLLLLCSHDTTGTYFCICNPATRQSARLPIVSGYVILGMYRHHPTGEYRVLMYLENQEINGKDACYIFTLGSVQVQPPRNIGWQPEAKEVYCSSGQPVLLRGSLHCPSEQREIGSNNIVVFDTSTELFRQMRAPVAPVAPRYNALFEMDRVLGMYICSDGVTIIDIWMLLDYENEVWTFKCKIALPVTEINMMCGMLEGSRYAVVVPGNGCDMCDLNHIDYMPELLSTAT</sequence>
<dbReference type="InterPro" id="IPR036047">
    <property type="entry name" value="F-box-like_dom_sf"/>
</dbReference>
<dbReference type="InterPro" id="IPR017451">
    <property type="entry name" value="F-box-assoc_interact_dom"/>
</dbReference>
<dbReference type="NCBIfam" id="TIGR01640">
    <property type="entry name" value="F_box_assoc_1"/>
    <property type="match status" value="1"/>
</dbReference>
<dbReference type="SMART" id="SM00256">
    <property type="entry name" value="FBOX"/>
    <property type="match status" value="1"/>
</dbReference>
<dbReference type="Pfam" id="PF08268">
    <property type="entry name" value="FBA_3"/>
    <property type="match status" value="1"/>
</dbReference>
<protein>
    <submittedName>
        <fullName evidence="1">Uncharacterized protein</fullName>
    </submittedName>
</protein>
<reference evidence="1" key="1">
    <citation type="submission" date="2015-06" db="UniProtKB">
        <authorList>
            <consortium name="EnsemblPlants"/>
        </authorList>
    </citation>
    <scope>IDENTIFICATION</scope>
</reference>
<dbReference type="InterPro" id="IPR013187">
    <property type="entry name" value="F-box-assoc_dom_typ3"/>
</dbReference>
<organism evidence="1">
    <name type="scientific">Aegilops tauschii</name>
    <name type="common">Tausch's goatgrass</name>
    <name type="synonym">Aegilops squarrosa</name>
    <dbReference type="NCBI Taxonomy" id="37682"/>
    <lineage>
        <taxon>Eukaryota</taxon>
        <taxon>Viridiplantae</taxon>
        <taxon>Streptophyta</taxon>
        <taxon>Embryophyta</taxon>
        <taxon>Tracheophyta</taxon>
        <taxon>Spermatophyta</taxon>
        <taxon>Magnoliopsida</taxon>
        <taxon>Liliopsida</taxon>
        <taxon>Poales</taxon>
        <taxon>Poaceae</taxon>
        <taxon>BOP clade</taxon>
        <taxon>Pooideae</taxon>
        <taxon>Triticodae</taxon>
        <taxon>Triticeae</taxon>
        <taxon>Triticinae</taxon>
        <taxon>Aegilops</taxon>
    </lineage>
</organism>
<accession>M8AY14</accession>
<dbReference type="EnsemblPlants" id="EMT09362">
    <property type="protein sequence ID" value="EMT09362"/>
    <property type="gene ID" value="F775_18426"/>
</dbReference>
<dbReference type="Pfam" id="PF12937">
    <property type="entry name" value="F-box-like"/>
    <property type="match status" value="1"/>
</dbReference>